<name>A0A845E4U8_9BACI</name>
<dbReference type="Gene3D" id="3.40.630.30">
    <property type="match status" value="1"/>
</dbReference>
<proteinExistence type="predicted"/>
<dbReference type="GO" id="GO:0016747">
    <property type="term" value="F:acyltransferase activity, transferring groups other than amino-acyl groups"/>
    <property type="evidence" value="ECO:0007669"/>
    <property type="project" value="InterPro"/>
</dbReference>
<evidence type="ECO:0000259" key="1">
    <source>
        <dbReference type="PROSITE" id="PS51186"/>
    </source>
</evidence>
<gene>
    <name evidence="2" type="ORF">GLW04_15255</name>
</gene>
<evidence type="ECO:0000313" key="3">
    <source>
        <dbReference type="Proteomes" id="UP000460949"/>
    </source>
</evidence>
<comment type="caution">
    <text evidence="2">The sequence shown here is derived from an EMBL/GenBank/DDBJ whole genome shotgun (WGS) entry which is preliminary data.</text>
</comment>
<reference evidence="2 3" key="1">
    <citation type="submission" date="2019-11" db="EMBL/GenBank/DDBJ databases">
        <title>Genome sequences of 17 halophilic strains isolated from different environments.</title>
        <authorList>
            <person name="Furrow R.E."/>
        </authorList>
    </citation>
    <scope>NUCLEOTIDE SEQUENCE [LARGE SCALE GENOMIC DNA]</scope>
    <source>
        <strain evidence="2 3">22511_23_Filter</strain>
    </source>
</reference>
<dbReference type="Proteomes" id="UP000460949">
    <property type="component" value="Unassembled WGS sequence"/>
</dbReference>
<dbReference type="AlphaFoldDB" id="A0A845E4U8"/>
<dbReference type="InterPro" id="IPR016181">
    <property type="entry name" value="Acyl_CoA_acyltransferase"/>
</dbReference>
<organism evidence="2 3">
    <name type="scientific">Halobacillus litoralis</name>
    <dbReference type="NCBI Taxonomy" id="45668"/>
    <lineage>
        <taxon>Bacteria</taxon>
        <taxon>Bacillati</taxon>
        <taxon>Bacillota</taxon>
        <taxon>Bacilli</taxon>
        <taxon>Bacillales</taxon>
        <taxon>Bacillaceae</taxon>
        <taxon>Halobacillus</taxon>
    </lineage>
</organism>
<dbReference type="InterPro" id="IPR000182">
    <property type="entry name" value="GNAT_dom"/>
</dbReference>
<keyword evidence="2" id="KW-0808">Transferase</keyword>
<evidence type="ECO:0000313" key="2">
    <source>
        <dbReference type="EMBL" id="MYL21257.1"/>
    </source>
</evidence>
<protein>
    <submittedName>
        <fullName evidence="2">GNAT family N-acetyltransferase</fullName>
    </submittedName>
</protein>
<dbReference type="Pfam" id="PF00583">
    <property type="entry name" value="Acetyltransf_1"/>
    <property type="match status" value="1"/>
</dbReference>
<accession>A0A845E4U8</accession>
<dbReference type="PROSITE" id="PS51186">
    <property type="entry name" value="GNAT"/>
    <property type="match status" value="1"/>
</dbReference>
<dbReference type="EMBL" id="WMET01000004">
    <property type="protein sequence ID" value="MYL21257.1"/>
    <property type="molecule type" value="Genomic_DNA"/>
</dbReference>
<dbReference type="RefSeq" id="WP_160838800.1">
    <property type="nucleotide sequence ID" value="NZ_JAIVAK010000011.1"/>
</dbReference>
<dbReference type="OrthoDB" id="3216107at2"/>
<sequence>MESIQIRSFREQDFDHVHQLNQQEGWEGLVQHNEETLCAWINSEPALVAVDDSGELVGYLRGLTDGTTTLYICELLVKESCRKQGIAEQLVRTAHECYPNARVDMLATESSEGYYSHTGYRSFYGFRKAAEEM</sequence>
<dbReference type="SUPFAM" id="SSF55729">
    <property type="entry name" value="Acyl-CoA N-acyltransferases (Nat)"/>
    <property type="match status" value="1"/>
</dbReference>
<dbReference type="CDD" id="cd04301">
    <property type="entry name" value="NAT_SF"/>
    <property type="match status" value="1"/>
</dbReference>
<feature type="domain" description="N-acetyltransferase" evidence="1">
    <location>
        <begin position="4"/>
        <end position="133"/>
    </location>
</feature>